<gene>
    <name evidence="1" type="ORF">PC110_g22337</name>
</gene>
<comment type="caution">
    <text evidence="1">The sequence shown here is derived from an EMBL/GenBank/DDBJ whole genome shotgun (WGS) entry which is preliminary data.</text>
</comment>
<dbReference type="AlphaFoldDB" id="A0A329R9Y0"/>
<keyword evidence="2" id="KW-1185">Reference proteome</keyword>
<dbReference type="EMBL" id="MJFZ01001937">
    <property type="protein sequence ID" value="RAW21220.1"/>
    <property type="molecule type" value="Genomic_DNA"/>
</dbReference>
<evidence type="ECO:0008006" key="3">
    <source>
        <dbReference type="Google" id="ProtNLM"/>
    </source>
</evidence>
<protein>
    <recommendedName>
        <fullName evidence="3">Retrovirus-related Pol polyprotein from transposon TNT 1-94</fullName>
    </recommendedName>
</protein>
<reference evidence="1 2" key="1">
    <citation type="submission" date="2018-01" db="EMBL/GenBank/DDBJ databases">
        <title>Draft genome of the strawberry crown rot pathogen Phytophthora cactorum.</title>
        <authorList>
            <person name="Armitage A.D."/>
            <person name="Lysoe E."/>
            <person name="Nellist C.F."/>
            <person name="Harrison R.J."/>
            <person name="Brurberg M.B."/>
        </authorList>
    </citation>
    <scope>NUCLEOTIDE SEQUENCE [LARGE SCALE GENOMIC DNA]</scope>
    <source>
        <strain evidence="1 2">10300</strain>
    </source>
</reference>
<evidence type="ECO:0000313" key="1">
    <source>
        <dbReference type="EMBL" id="RAW21220.1"/>
    </source>
</evidence>
<dbReference type="PANTHER" id="PTHR11439:SF483">
    <property type="entry name" value="PEPTIDE SYNTHASE GLIP-LIKE, PUTATIVE (AFU_ORTHOLOGUE AFUA_3G12920)-RELATED"/>
    <property type="match status" value="1"/>
</dbReference>
<accession>A0A329R9Y0</accession>
<dbReference type="CDD" id="cd09272">
    <property type="entry name" value="RNase_HI_RT_Ty1"/>
    <property type="match status" value="1"/>
</dbReference>
<sequence>MCPTTQEEKELMKSKPYRSAIGSLMYLMLGTRPDLAYLVRECSQYLENPGILHWRAAKRGLRYLKETMDWGLRLGGIQWSSQKLDHHLQAYSDADFAKRVDDRKSVAGYLTQFWGSTISWSSQTERTVALHTTESEYMALSMLVQEAVHLRQMLEKLKMKQQQASEVFVDNESAKKLAKNPQFHSRTKHIDARHHFVRERIELKEIEMLRVPVADNVADMFTKPVTRAVFEKHRSFMGLLPLSAYERSENQ</sequence>
<evidence type="ECO:0000313" key="2">
    <source>
        <dbReference type="Proteomes" id="UP000251314"/>
    </source>
</evidence>
<dbReference type="STRING" id="29920.A0A329R9Y0"/>
<proteinExistence type="predicted"/>
<dbReference type="PANTHER" id="PTHR11439">
    <property type="entry name" value="GAG-POL-RELATED RETROTRANSPOSON"/>
    <property type="match status" value="1"/>
</dbReference>
<dbReference type="VEuPathDB" id="FungiDB:PC110_g22337"/>
<dbReference type="OrthoDB" id="166310at2759"/>
<name>A0A329R9Y0_9STRA</name>
<dbReference type="Proteomes" id="UP000251314">
    <property type="component" value="Unassembled WGS sequence"/>
</dbReference>
<organism evidence="1 2">
    <name type="scientific">Phytophthora cactorum</name>
    <dbReference type="NCBI Taxonomy" id="29920"/>
    <lineage>
        <taxon>Eukaryota</taxon>
        <taxon>Sar</taxon>
        <taxon>Stramenopiles</taxon>
        <taxon>Oomycota</taxon>
        <taxon>Peronosporomycetes</taxon>
        <taxon>Peronosporales</taxon>
        <taxon>Peronosporaceae</taxon>
        <taxon>Phytophthora</taxon>
    </lineage>
</organism>